<dbReference type="SMART" id="SM00231">
    <property type="entry name" value="FA58C"/>
    <property type="match status" value="1"/>
</dbReference>
<evidence type="ECO:0000256" key="5">
    <source>
        <dbReference type="ARBA" id="ARBA00023136"/>
    </source>
</evidence>
<sequence>MVNYGDSIQVSIPADQPPHEVFLHVETTDADKDTRCADVACPCVDTIFSLHNDYGDELFDVKASGSQGALFVKKEAKLEVGRIYDVTMVVHNVDGQQSKEFSAKVQITPPLGFNDDHEENVVLSRSRRAVVSPLDVNDTLTFTLNVSSPVNVTNITAGTHVDVQLTIAIPPAVQIDSMSFEFFAENNVSSFGVVCEPGVKDDGSSITYEEANARLDFNSENYFQAETSYLTLTNITNANSVTEDELSLEFGVTIVNDNDVKFGELNWISVGAEFLDYSRIWVGQVGFYIAPKDAEVVDSPRLDTNGTTSINKGESGVISLLMNIYKHSFNLSVTASVASTTGYHICKFGLRTTGKGYCLENTERVETFTVDSMTGYNTEALFDFREIIYSGENNNDEDSLIVMDLFIQLPDDVSVVGEVYTVTFNVTVDGDVSTISTNFEGDAGVTPTESLVAQPFDVSFPELADGFPYTLNELLELDITLTFPPGVYGNVTIDFQMQGQSIEIPVYSLQVVKIGYNIGCFQTCNTFKPRDVCHPYANLVELLNPTTNRELRFWANDNDVILRAMLRYGNVPLGNQTITAALAVDAANVAQTSLVVDIMQRSSLTPVLPLAFTSTPNELTIVVGETRSHVVNIVLEPDTEFTYTLEFNSSVDWFTIKNVTAVAMGNDIVGDLNDLLPVADFSTGNYKATIDLGFINNIALFSNETTGEDSTISLEVVIAFNDTVSVENGAEAIVDVVILVSDGAPTPTIDQSPLSLTVTAINDTINNITSKFKLECPPEDRTISPGQVVPCTVVMNFTDYREFVVFDVETSPNTTEVIGLMILSVEVLSIGGNLQVSGFPSDVLESSQNSSQMDSGTIDFGFITNTGNSGDPSDDEVIIEIHVQATDTEENVNGTQLLLGTGVSVGDKLVWVAYTTLYINRDGSETPQLNCDYGLEDGAVDEMLHLGDLITYNVTIQHQQGSSFAEALNVSATFFLPPYFKYHSTSAILDHTATTSGQKLIVSIPRLYFSDVFNFTISLSRDCGYMFTLKNDWKATTLLEITYHTHNRDASGIVDGANPLSDVMKDPIKSVSFDFNVSGELISNEGVAPVCLSPTALGMESSVISSCQISSSHEIDPVTGAAGDARRNGPSGWKVGKSGRFAGQRWLKVDVGRLSAITMIQTQGGRGALFEGDIGEYEIFYSKDDVIYRRVFHMNGSNADYVFDHRKGYPSTPPVNYYDLYSTYFLHRPVEARFVIIRLREDNTADSRLFNVLRFELYGCFLEEQQLDVCENRTEKEINTLPEEYDRGFAVDTDNNTLYVCSPTVDNQPGLSEGISDDNTYLFRRGKRTTRCFKTTDTYTWQGLSDNIRCVIGYSPVTGGVYGIAGYVSPVYAVSFDGGTQWSEITNDQFAEASLAVDYESYNELPLESTETFNYVHGDNTTITKGSFEATFNGFKGQRTGSQEKIFDWNTCCQN</sequence>
<keyword evidence="3" id="KW-0964">Secreted</keyword>
<dbReference type="OrthoDB" id="10064711at2759"/>
<dbReference type="InterPro" id="IPR000421">
    <property type="entry name" value="FA58C"/>
</dbReference>
<dbReference type="InterPro" id="IPR050633">
    <property type="entry name" value="Neuropilin_MCO_CoagFactor"/>
</dbReference>
<dbReference type="Proteomes" id="UP001152320">
    <property type="component" value="Chromosome 2"/>
</dbReference>
<dbReference type="InterPro" id="IPR008979">
    <property type="entry name" value="Galactose-bd-like_sf"/>
</dbReference>
<dbReference type="PROSITE" id="PS50022">
    <property type="entry name" value="FA58C_3"/>
    <property type="match status" value="1"/>
</dbReference>
<dbReference type="PROSITE" id="PS01285">
    <property type="entry name" value="FA58C_1"/>
    <property type="match status" value="1"/>
</dbReference>
<evidence type="ECO:0000256" key="4">
    <source>
        <dbReference type="ARBA" id="ARBA00022889"/>
    </source>
</evidence>
<accession>A0A9Q1HJC0</accession>
<name>A0A9Q1HJC0_HOLLE</name>
<evidence type="ECO:0000256" key="3">
    <source>
        <dbReference type="ARBA" id="ARBA00022525"/>
    </source>
</evidence>
<dbReference type="SUPFAM" id="SSF49785">
    <property type="entry name" value="Galactose-binding domain-like"/>
    <property type="match status" value="1"/>
</dbReference>
<keyword evidence="5" id="KW-0472">Membrane</keyword>
<comment type="subcellular location">
    <subcellularLocation>
        <location evidence="1">Endomembrane system</location>
        <topology evidence="1">Peripheral membrane protein</topology>
    </subcellularLocation>
    <subcellularLocation>
        <location evidence="2">Secreted</location>
    </subcellularLocation>
</comment>
<evidence type="ECO:0000259" key="7">
    <source>
        <dbReference type="PROSITE" id="PS50022"/>
    </source>
</evidence>
<dbReference type="Gene3D" id="2.60.120.260">
    <property type="entry name" value="Galactose-binding domain-like"/>
    <property type="match status" value="1"/>
</dbReference>
<dbReference type="PANTHER" id="PTHR46806:SF5">
    <property type="entry name" value="F5_8 TYPE C DOMAIN-CONTAINING PROTEIN"/>
    <property type="match status" value="1"/>
</dbReference>
<dbReference type="EMBL" id="JAIZAY010000002">
    <property type="protein sequence ID" value="KAJ8047068.1"/>
    <property type="molecule type" value="Genomic_DNA"/>
</dbReference>
<dbReference type="GO" id="GO:0007155">
    <property type="term" value="P:cell adhesion"/>
    <property type="evidence" value="ECO:0007669"/>
    <property type="project" value="UniProtKB-KW"/>
</dbReference>
<comment type="caution">
    <text evidence="8">The sequence shown here is derived from an EMBL/GenBank/DDBJ whole genome shotgun (WGS) entry which is preliminary data.</text>
</comment>
<evidence type="ECO:0000313" key="9">
    <source>
        <dbReference type="Proteomes" id="UP001152320"/>
    </source>
</evidence>
<reference evidence="8" key="1">
    <citation type="submission" date="2021-10" db="EMBL/GenBank/DDBJ databases">
        <title>Tropical sea cucumber genome reveals ecological adaptation and Cuvierian tubules defense mechanism.</title>
        <authorList>
            <person name="Chen T."/>
        </authorList>
    </citation>
    <scope>NUCLEOTIDE SEQUENCE</scope>
    <source>
        <strain evidence="8">Nanhai2018</strain>
        <tissue evidence="8">Muscle</tissue>
    </source>
</reference>
<dbReference type="GO" id="GO:0005886">
    <property type="term" value="C:plasma membrane"/>
    <property type="evidence" value="ECO:0007669"/>
    <property type="project" value="TreeGrafter"/>
</dbReference>
<evidence type="ECO:0000313" key="8">
    <source>
        <dbReference type="EMBL" id="KAJ8047068.1"/>
    </source>
</evidence>
<keyword evidence="9" id="KW-1185">Reference proteome</keyword>
<feature type="domain" description="F5/8 type C" evidence="7">
    <location>
        <begin position="1091"/>
        <end position="1260"/>
    </location>
</feature>
<dbReference type="GO" id="GO:0012505">
    <property type="term" value="C:endomembrane system"/>
    <property type="evidence" value="ECO:0007669"/>
    <property type="project" value="UniProtKB-SubCell"/>
</dbReference>
<protein>
    <recommendedName>
        <fullName evidence="7">F5/8 type C domain-containing protein</fullName>
    </recommendedName>
</protein>
<evidence type="ECO:0000256" key="2">
    <source>
        <dbReference type="ARBA" id="ARBA00004613"/>
    </source>
</evidence>
<dbReference type="GO" id="GO:0005576">
    <property type="term" value="C:extracellular region"/>
    <property type="evidence" value="ECO:0007669"/>
    <property type="project" value="UniProtKB-SubCell"/>
</dbReference>
<organism evidence="8 9">
    <name type="scientific">Holothuria leucospilota</name>
    <name type="common">Black long sea cucumber</name>
    <name type="synonym">Mertensiothuria leucospilota</name>
    <dbReference type="NCBI Taxonomy" id="206669"/>
    <lineage>
        <taxon>Eukaryota</taxon>
        <taxon>Metazoa</taxon>
        <taxon>Echinodermata</taxon>
        <taxon>Eleutherozoa</taxon>
        <taxon>Echinozoa</taxon>
        <taxon>Holothuroidea</taxon>
        <taxon>Aspidochirotacea</taxon>
        <taxon>Aspidochirotida</taxon>
        <taxon>Holothuriidae</taxon>
        <taxon>Holothuria</taxon>
    </lineage>
</organism>
<dbReference type="PANTHER" id="PTHR46806">
    <property type="entry name" value="F5/8 TYPE C DOMAIN-CONTAINING PROTEIN"/>
    <property type="match status" value="1"/>
</dbReference>
<evidence type="ECO:0000256" key="1">
    <source>
        <dbReference type="ARBA" id="ARBA00004184"/>
    </source>
</evidence>
<keyword evidence="6" id="KW-1015">Disulfide bond</keyword>
<evidence type="ECO:0000256" key="6">
    <source>
        <dbReference type="ARBA" id="ARBA00023157"/>
    </source>
</evidence>
<keyword evidence="4" id="KW-0130">Cell adhesion</keyword>
<proteinExistence type="predicted"/>
<gene>
    <name evidence="8" type="ORF">HOLleu_05962</name>
</gene>
<dbReference type="GO" id="GO:0038023">
    <property type="term" value="F:signaling receptor activity"/>
    <property type="evidence" value="ECO:0007669"/>
    <property type="project" value="TreeGrafter"/>
</dbReference>